<dbReference type="EMBL" id="SMBH01000001">
    <property type="protein sequence ID" value="TCU20094.1"/>
    <property type="molecule type" value="Genomic_DNA"/>
</dbReference>
<accession>A0A4R3QGM1</accession>
<feature type="chain" id="PRO_5020217140" evidence="1">
    <location>
        <begin position="23"/>
        <end position="49"/>
    </location>
</feature>
<keyword evidence="1" id="KW-0732">Signal</keyword>
<reference evidence="2 3" key="1">
    <citation type="submission" date="2019-03" db="EMBL/GenBank/DDBJ databases">
        <title>Genomic Encyclopedia of Type Strains, Phase IV (KMG-V): Genome sequencing to study the core and pangenomes of soil and plant-associated prokaryotes.</title>
        <authorList>
            <person name="Whitman W."/>
        </authorList>
    </citation>
    <scope>NUCLEOTIDE SEQUENCE [LARGE SCALE GENOMIC DNA]</scope>
    <source>
        <strain evidence="2 3">Hc14</strain>
    </source>
</reference>
<dbReference type="AlphaFoldDB" id="A0A4R3QGM1"/>
<proteinExistence type="predicted"/>
<evidence type="ECO:0000313" key="2">
    <source>
        <dbReference type="EMBL" id="TCU20094.1"/>
    </source>
</evidence>
<organism evidence="2 3">
    <name type="scientific">Rhizobium sullae</name>
    <name type="common">Rhizobium hedysari</name>
    <dbReference type="NCBI Taxonomy" id="50338"/>
    <lineage>
        <taxon>Bacteria</taxon>
        <taxon>Pseudomonadati</taxon>
        <taxon>Pseudomonadota</taxon>
        <taxon>Alphaproteobacteria</taxon>
        <taxon>Hyphomicrobiales</taxon>
        <taxon>Rhizobiaceae</taxon>
        <taxon>Rhizobium/Agrobacterium group</taxon>
        <taxon>Rhizobium</taxon>
    </lineage>
</organism>
<name>A0A4R3QGM1_RHISU</name>
<gene>
    <name evidence="2" type="ORF">EV132_101158</name>
</gene>
<sequence>MPLKSITAFALASALLSGMALAEDATLPKLTVNEELRAKLPEDIRPRAR</sequence>
<comment type="caution">
    <text evidence="2">The sequence shown here is derived from an EMBL/GenBank/DDBJ whole genome shotgun (WGS) entry which is preliminary data.</text>
</comment>
<protein>
    <submittedName>
        <fullName evidence="2">Uncharacterized protein</fullName>
    </submittedName>
</protein>
<evidence type="ECO:0000256" key="1">
    <source>
        <dbReference type="SAM" id="SignalP"/>
    </source>
</evidence>
<dbReference type="Proteomes" id="UP000294576">
    <property type="component" value="Unassembled WGS sequence"/>
</dbReference>
<evidence type="ECO:0000313" key="3">
    <source>
        <dbReference type="Proteomes" id="UP000294576"/>
    </source>
</evidence>
<feature type="signal peptide" evidence="1">
    <location>
        <begin position="1"/>
        <end position="22"/>
    </location>
</feature>